<protein>
    <recommendedName>
        <fullName evidence="5">Carboxylic ester hydrolase</fullName>
        <ecNumber evidence="5">3.1.1.-</ecNumber>
    </recommendedName>
</protein>
<evidence type="ECO:0000256" key="1">
    <source>
        <dbReference type="ARBA" id="ARBA00005964"/>
    </source>
</evidence>
<dbReference type="GO" id="GO:0003990">
    <property type="term" value="F:acetylcholinesterase activity"/>
    <property type="evidence" value="ECO:0007669"/>
    <property type="project" value="TreeGrafter"/>
</dbReference>
<dbReference type="Pfam" id="PF00135">
    <property type="entry name" value="COesterase"/>
    <property type="match status" value="1"/>
</dbReference>
<dbReference type="VEuPathDB" id="VectorBase:HLOH_044665"/>
<sequence length="489" mass="53721">MHSLGRLVQLSFVLCALHVAFSVEPPIARTHSGLVAGQRVQVGDKLVDAFYGIPYATPPVGELRFEKPRAVTPWKGVYNATTKTTACWQTDFDLLRNVTLKYDEATEDCLHLNVWRPSGICDGESSCTKRNLSVLVFIHGGGFQWGDAGLFLYDAANFVALSDVVYVTFNHRLGVLGFFPPPDSGKSGNMGFYDQLSALRWVRRNIAHFGGNPEDVTLAGQSAGGMAVGIHSISPASRGLFQRAILQSGTPIALIVAKAFSGGLLFRQNAAKLGCLDVDAEVRMTVSETLECLRRLDAKTIYNTIGGQSIQNQLFAPHFGDEFIPDELLSADNWKKIHVKEVLLGNNCEEGAVFVDAIRKSSPDLGGAIAEDYRKGMVITLYIVLEIPFDKAWESSKSTSVARKWYTTRKPLSRSSAKLVSDVLFHCPAHFFATAVAADGVPAYMYRFDHKPSFSTWPKHYGPVHADEVPFHARLPAVFLGREVGLRPQ</sequence>
<dbReference type="OrthoDB" id="6846267at2759"/>
<dbReference type="Gene3D" id="3.40.50.1820">
    <property type="entry name" value="alpha/beta hydrolase"/>
    <property type="match status" value="1"/>
</dbReference>
<dbReference type="EC" id="3.1.1.-" evidence="5"/>
<keyword evidence="4" id="KW-0325">Glycoprotein</keyword>
<dbReference type="GO" id="GO:0019695">
    <property type="term" value="P:choline metabolic process"/>
    <property type="evidence" value="ECO:0007669"/>
    <property type="project" value="TreeGrafter"/>
</dbReference>
<evidence type="ECO:0000259" key="6">
    <source>
        <dbReference type="Pfam" id="PF00135"/>
    </source>
</evidence>
<dbReference type="PROSITE" id="PS00122">
    <property type="entry name" value="CARBOXYLESTERASE_B_1"/>
    <property type="match status" value="1"/>
</dbReference>
<dbReference type="InterPro" id="IPR002018">
    <property type="entry name" value="CarbesteraseB"/>
</dbReference>
<evidence type="ECO:0000256" key="2">
    <source>
        <dbReference type="ARBA" id="ARBA00022487"/>
    </source>
</evidence>
<feature type="chain" id="PRO_5039963716" description="Carboxylic ester hydrolase" evidence="5">
    <location>
        <begin position="23"/>
        <end position="489"/>
    </location>
</feature>
<evidence type="ECO:0000256" key="5">
    <source>
        <dbReference type="RuleBase" id="RU361235"/>
    </source>
</evidence>
<name>A0A9J6G108_HAELO</name>
<evidence type="ECO:0000256" key="4">
    <source>
        <dbReference type="ARBA" id="ARBA00023180"/>
    </source>
</evidence>
<keyword evidence="8" id="KW-1185">Reference proteome</keyword>
<keyword evidence="3 5" id="KW-0378">Hydrolase</keyword>
<comment type="caution">
    <text evidence="7">The sequence shown here is derived from an EMBL/GenBank/DDBJ whole genome shotgun (WGS) entry which is preliminary data.</text>
</comment>
<dbReference type="GO" id="GO:0006581">
    <property type="term" value="P:acetylcholine catabolic process"/>
    <property type="evidence" value="ECO:0007669"/>
    <property type="project" value="TreeGrafter"/>
</dbReference>
<dbReference type="InterPro" id="IPR029058">
    <property type="entry name" value="AB_hydrolase_fold"/>
</dbReference>
<evidence type="ECO:0000256" key="3">
    <source>
        <dbReference type="ARBA" id="ARBA00022801"/>
    </source>
</evidence>
<dbReference type="PANTHER" id="PTHR43918">
    <property type="entry name" value="ACETYLCHOLINESTERASE"/>
    <property type="match status" value="1"/>
</dbReference>
<keyword evidence="5" id="KW-0732">Signal</keyword>
<dbReference type="PANTHER" id="PTHR43918:SF4">
    <property type="entry name" value="CARBOXYLIC ESTER HYDROLASE"/>
    <property type="match status" value="1"/>
</dbReference>
<feature type="domain" description="Carboxylesterase type B" evidence="6">
    <location>
        <begin position="25"/>
        <end position="476"/>
    </location>
</feature>
<proteinExistence type="inferred from homology"/>
<evidence type="ECO:0000313" key="8">
    <source>
        <dbReference type="Proteomes" id="UP000821853"/>
    </source>
</evidence>
<dbReference type="InterPro" id="IPR019826">
    <property type="entry name" value="Carboxylesterase_B_AS"/>
</dbReference>
<dbReference type="EMBL" id="JABSTR010000004">
    <property type="protein sequence ID" value="KAH9368409.1"/>
    <property type="molecule type" value="Genomic_DNA"/>
</dbReference>
<keyword evidence="2" id="KW-0719">Serine esterase</keyword>
<accession>A0A9J6G108</accession>
<feature type="signal peptide" evidence="5">
    <location>
        <begin position="1"/>
        <end position="22"/>
    </location>
</feature>
<dbReference type="Proteomes" id="UP000821853">
    <property type="component" value="Chromosome 2"/>
</dbReference>
<evidence type="ECO:0000313" key="7">
    <source>
        <dbReference type="EMBL" id="KAH9368409.1"/>
    </source>
</evidence>
<dbReference type="InterPro" id="IPR050654">
    <property type="entry name" value="AChE-related_enzymes"/>
</dbReference>
<comment type="similarity">
    <text evidence="1 5">Belongs to the type-B carboxylesterase/lipase family.</text>
</comment>
<reference evidence="7 8" key="1">
    <citation type="journal article" date="2020" name="Cell">
        <title>Large-Scale Comparative Analyses of Tick Genomes Elucidate Their Genetic Diversity and Vector Capacities.</title>
        <authorList>
            <consortium name="Tick Genome and Microbiome Consortium (TIGMIC)"/>
            <person name="Jia N."/>
            <person name="Wang J."/>
            <person name="Shi W."/>
            <person name="Du L."/>
            <person name="Sun Y."/>
            <person name="Zhan W."/>
            <person name="Jiang J.F."/>
            <person name="Wang Q."/>
            <person name="Zhang B."/>
            <person name="Ji P."/>
            <person name="Bell-Sakyi L."/>
            <person name="Cui X.M."/>
            <person name="Yuan T.T."/>
            <person name="Jiang B.G."/>
            <person name="Yang W.F."/>
            <person name="Lam T.T."/>
            <person name="Chang Q.C."/>
            <person name="Ding S.J."/>
            <person name="Wang X.J."/>
            <person name="Zhu J.G."/>
            <person name="Ruan X.D."/>
            <person name="Zhao L."/>
            <person name="Wei J.T."/>
            <person name="Ye R.Z."/>
            <person name="Que T.C."/>
            <person name="Du C.H."/>
            <person name="Zhou Y.H."/>
            <person name="Cheng J.X."/>
            <person name="Dai P.F."/>
            <person name="Guo W.B."/>
            <person name="Han X.H."/>
            <person name="Huang E.J."/>
            <person name="Li L.F."/>
            <person name="Wei W."/>
            <person name="Gao Y.C."/>
            <person name="Liu J.Z."/>
            <person name="Shao H.Z."/>
            <person name="Wang X."/>
            <person name="Wang C.C."/>
            <person name="Yang T.C."/>
            <person name="Huo Q.B."/>
            <person name="Li W."/>
            <person name="Chen H.Y."/>
            <person name="Chen S.E."/>
            <person name="Zhou L.G."/>
            <person name="Ni X.B."/>
            <person name="Tian J.H."/>
            <person name="Sheng Y."/>
            <person name="Liu T."/>
            <person name="Pan Y.S."/>
            <person name="Xia L.Y."/>
            <person name="Li J."/>
            <person name="Zhao F."/>
            <person name="Cao W.C."/>
        </authorList>
    </citation>
    <scope>NUCLEOTIDE SEQUENCE [LARGE SCALE GENOMIC DNA]</scope>
    <source>
        <strain evidence="7">HaeL-2018</strain>
    </source>
</reference>
<gene>
    <name evidence="7" type="ORF">HPB48_012661</name>
</gene>
<organism evidence="7 8">
    <name type="scientific">Haemaphysalis longicornis</name>
    <name type="common">Bush tick</name>
    <dbReference type="NCBI Taxonomy" id="44386"/>
    <lineage>
        <taxon>Eukaryota</taxon>
        <taxon>Metazoa</taxon>
        <taxon>Ecdysozoa</taxon>
        <taxon>Arthropoda</taxon>
        <taxon>Chelicerata</taxon>
        <taxon>Arachnida</taxon>
        <taxon>Acari</taxon>
        <taxon>Parasitiformes</taxon>
        <taxon>Ixodida</taxon>
        <taxon>Ixodoidea</taxon>
        <taxon>Ixodidae</taxon>
        <taxon>Haemaphysalinae</taxon>
        <taxon>Haemaphysalis</taxon>
    </lineage>
</organism>
<dbReference type="GO" id="GO:0005615">
    <property type="term" value="C:extracellular space"/>
    <property type="evidence" value="ECO:0007669"/>
    <property type="project" value="TreeGrafter"/>
</dbReference>
<dbReference type="AlphaFoldDB" id="A0A9J6G108"/>
<dbReference type="GO" id="GO:0005886">
    <property type="term" value="C:plasma membrane"/>
    <property type="evidence" value="ECO:0007669"/>
    <property type="project" value="TreeGrafter"/>
</dbReference>
<dbReference type="SUPFAM" id="SSF53474">
    <property type="entry name" value="alpha/beta-Hydrolases"/>
    <property type="match status" value="1"/>
</dbReference>